<dbReference type="Proteomes" id="UP000609531">
    <property type="component" value="Unassembled WGS sequence"/>
</dbReference>
<comment type="caution">
    <text evidence="2">The sequence shown here is derived from an EMBL/GenBank/DDBJ whole genome shotgun (WGS) entry which is preliminary data.</text>
</comment>
<dbReference type="RefSeq" id="WP_198880249.1">
    <property type="nucleotide sequence ID" value="NZ_JAEKJA010000001.1"/>
</dbReference>
<accession>A0A934ID52</accession>
<name>A0A934ID52_9HYPH</name>
<reference evidence="2" key="1">
    <citation type="submission" date="2020-12" db="EMBL/GenBank/DDBJ databases">
        <title>Bacterial taxonomy.</title>
        <authorList>
            <person name="Pan X."/>
        </authorList>
    </citation>
    <scope>NUCLEOTIDE SEQUENCE</scope>
    <source>
        <strain evidence="2">B2012</strain>
    </source>
</reference>
<dbReference type="InterPro" id="IPR010718">
    <property type="entry name" value="DUF1294"/>
</dbReference>
<organism evidence="2 3">
    <name type="scientific">Acuticoccus mangrovi</name>
    <dbReference type="NCBI Taxonomy" id="2796142"/>
    <lineage>
        <taxon>Bacteria</taxon>
        <taxon>Pseudomonadati</taxon>
        <taxon>Pseudomonadota</taxon>
        <taxon>Alphaproteobacteria</taxon>
        <taxon>Hyphomicrobiales</taxon>
        <taxon>Amorphaceae</taxon>
        <taxon>Acuticoccus</taxon>
    </lineage>
</organism>
<feature type="transmembrane region" description="Helical" evidence="1">
    <location>
        <begin position="55"/>
        <end position="75"/>
    </location>
</feature>
<keyword evidence="3" id="KW-1185">Reference proteome</keyword>
<dbReference type="EMBL" id="JAEKJA010000001">
    <property type="protein sequence ID" value="MBJ3774363.1"/>
    <property type="molecule type" value="Genomic_DNA"/>
</dbReference>
<dbReference type="AlphaFoldDB" id="A0A934ID52"/>
<sequence length="110" mass="11555">MFEAIPPAIGWRGVVVGLLVALATFVLLINVASVAVFVADKRAAIAGRRRVPERALLTLAALGGAPAMVAVSRTVHHKTRKEPFRSLLRAILALQILALLGASAWGLGLV</sequence>
<proteinExistence type="predicted"/>
<keyword evidence="1" id="KW-1133">Transmembrane helix</keyword>
<protein>
    <submittedName>
        <fullName evidence="2">DUF1294 domain-containing protein</fullName>
    </submittedName>
</protein>
<evidence type="ECO:0000313" key="2">
    <source>
        <dbReference type="EMBL" id="MBJ3774363.1"/>
    </source>
</evidence>
<feature type="transmembrane region" description="Helical" evidence="1">
    <location>
        <begin position="12"/>
        <end position="35"/>
    </location>
</feature>
<feature type="transmembrane region" description="Helical" evidence="1">
    <location>
        <begin position="87"/>
        <end position="107"/>
    </location>
</feature>
<dbReference type="Pfam" id="PF06961">
    <property type="entry name" value="DUF1294"/>
    <property type="match status" value="1"/>
</dbReference>
<evidence type="ECO:0000313" key="3">
    <source>
        <dbReference type="Proteomes" id="UP000609531"/>
    </source>
</evidence>
<gene>
    <name evidence="2" type="ORF">JCR33_01605</name>
</gene>
<keyword evidence="1" id="KW-0812">Transmembrane</keyword>
<evidence type="ECO:0000256" key="1">
    <source>
        <dbReference type="SAM" id="Phobius"/>
    </source>
</evidence>
<keyword evidence="1" id="KW-0472">Membrane</keyword>